<evidence type="ECO:0000256" key="3">
    <source>
        <dbReference type="ARBA" id="ARBA00022692"/>
    </source>
</evidence>
<dbReference type="PANTHER" id="PTHR22950:SF666">
    <property type="entry name" value="VACUOLAR AMINO ACID TRANSPORTER 4"/>
    <property type="match status" value="1"/>
</dbReference>
<keyword evidence="5 8" id="KW-0472">Membrane</keyword>
<feature type="transmembrane region" description="Helical" evidence="8">
    <location>
        <begin position="296"/>
        <end position="320"/>
    </location>
</feature>
<feature type="compositionally biased region" description="Low complexity" evidence="7">
    <location>
        <begin position="1"/>
        <end position="22"/>
    </location>
</feature>
<name>A0AAF0F8Q0_9BASI</name>
<organism evidence="10 11">
    <name type="scientific">Malassezia japonica</name>
    <dbReference type="NCBI Taxonomy" id="223818"/>
    <lineage>
        <taxon>Eukaryota</taxon>
        <taxon>Fungi</taxon>
        <taxon>Dikarya</taxon>
        <taxon>Basidiomycota</taxon>
        <taxon>Ustilaginomycotina</taxon>
        <taxon>Malasseziomycetes</taxon>
        <taxon>Malasseziales</taxon>
        <taxon>Malasseziaceae</taxon>
        <taxon>Malassezia</taxon>
    </lineage>
</organism>
<feature type="transmembrane region" description="Helical" evidence="8">
    <location>
        <begin position="520"/>
        <end position="547"/>
    </location>
</feature>
<feature type="region of interest" description="Disordered" evidence="7">
    <location>
        <begin position="1"/>
        <end position="92"/>
    </location>
</feature>
<keyword evidence="11" id="KW-1185">Reference proteome</keyword>
<dbReference type="PANTHER" id="PTHR22950">
    <property type="entry name" value="AMINO ACID TRANSPORTER"/>
    <property type="match status" value="1"/>
</dbReference>
<feature type="domain" description="Amino acid transporter transmembrane" evidence="9">
    <location>
        <begin position="263"/>
        <end position="644"/>
    </location>
</feature>
<feature type="transmembrane region" description="Helical" evidence="8">
    <location>
        <begin position="624"/>
        <end position="645"/>
    </location>
</feature>
<evidence type="ECO:0000256" key="5">
    <source>
        <dbReference type="ARBA" id="ARBA00023136"/>
    </source>
</evidence>
<feature type="transmembrane region" description="Helical" evidence="8">
    <location>
        <begin position="341"/>
        <end position="362"/>
    </location>
</feature>
<feature type="transmembrane region" description="Helical" evidence="8">
    <location>
        <begin position="479"/>
        <end position="500"/>
    </location>
</feature>
<reference evidence="10" key="1">
    <citation type="submission" date="2023-03" db="EMBL/GenBank/DDBJ databases">
        <title>Mating type loci evolution in Malassezia.</title>
        <authorList>
            <person name="Coelho M.A."/>
        </authorList>
    </citation>
    <scope>NUCLEOTIDE SEQUENCE</scope>
    <source>
        <strain evidence="10">CBS 9431</strain>
    </source>
</reference>
<evidence type="ECO:0000256" key="7">
    <source>
        <dbReference type="SAM" id="MobiDB-lite"/>
    </source>
</evidence>
<dbReference type="Pfam" id="PF01490">
    <property type="entry name" value="Aa_trans"/>
    <property type="match status" value="1"/>
</dbReference>
<dbReference type="GeneID" id="85227100"/>
<dbReference type="AlphaFoldDB" id="A0AAF0F8Q0"/>
<evidence type="ECO:0000256" key="8">
    <source>
        <dbReference type="SAM" id="Phobius"/>
    </source>
</evidence>
<dbReference type="GO" id="GO:0005774">
    <property type="term" value="C:vacuolar membrane"/>
    <property type="evidence" value="ECO:0007669"/>
    <property type="project" value="TreeGrafter"/>
</dbReference>
<evidence type="ECO:0000313" key="10">
    <source>
        <dbReference type="EMBL" id="WFD40463.1"/>
    </source>
</evidence>
<comment type="similarity">
    <text evidence="2">Belongs to the amino acid/polyamine transporter 2 family.</text>
</comment>
<dbReference type="EMBL" id="CP119963">
    <property type="protein sequence ID" value="WFD40463.1"/>
    <property type="molecule type" value="Genomic_DNA"/>
</dbReference>
<feature type="region of interest" description="Disordered" evidence="7">
    <location>
        <begin position="129"/>
        <end position="154"/>
    </location>
</feature>
<accession>A0AAF0F8Q0</accession>
<dbReference type="InterPro" id="IPR013057">
    <property type="entry name" value="AA_transpt_TM"/>
</dbReference>
<comment type="subcellular location">
    <subcellularLocation>
        <location evidence="1">Membrane</location>
        <topology evidence="1">Multi-pass membrane protein</topology>
    </subcellularLocation>
</comment>
<evidence type="ECO:0000259" key="9">
    <source>
        <dbReference type="Pfam" id="PF01490"/>
    </source>
</evidence>
<dbReference type="GO" id="GO:0015179">
    <property type="term" value="F:L-amino acid transmembrane transporter activity"/>
    <property type="evidence" value="ECO:0007669"/>
    <property type="project" value="TreeGrafter"/>
</dbReference>
<feature type="coiled-coil region" evidence="6">
    <location>
        <begin position="194"/>
        <end position="221"/>
    </location>
</feature>
<feature type="transmembrane region" description="Helical" evidence="8">
    <location>
        <begin position="591"/>
        <end position="612"/>
    </location>
</feature>
<feature type="compositionally biased region" description="Basic and acidic residues" evidence="7">
    <location>
        <begin position="43"/>
        <end position="60"/>
    </location>
</feature>
<evidence type="ECO:0000256" key="6">
    <source>
        <dbReference type="SAM" id="Coils"/>
    </source>
</evidence>
<protein>
    <recommendedName>
        <fullName evidence="9">Amino acid transporter transmembrane domain-containing protein</fullName>
    </recommendedName>
</protein>
<evidence type="ECO:0000256" key="2">
    <source>
        <dbReference type="ARBA" id="ARBA00008066"/>
    </source>
</evidence>
<keyword evidence="4 8" id="KW-1133">Transmembrane helix</keyword>
<feature type="transmembrane region" description="Helical" evidence="8">
    <location>
        <begin position="446"/>
        <end position="467"/>
    </location>
</feature>
<feature type="transmembrane region" description="Helical" evidence="8">
    <location>
        <begin position="409"/>
        <end position="426"/>
    </location>
</feature>
<feature type="transmembrane region" description="Helical" evidence="8">
    <location>
        <begin position="568"/>
        <end position="585"/>
    </location>
</feature>
<proteinExistence type="inferred from homology"/>
<keyword evidence="3 8" id="KW-0812">Transmembrane</keyword>
<evidence type="ECO:0000256" key="1">
    <source>
        <dbReference type="ARBA" id="ARBA00004141"/>
    </source>
</evidence>
<keyword evidence="6" id="KW-0175">Coiled coil</keyword>
<gene>
    <name evidence="10" type="ORF">MJAP1_003449</name>
</gene>
<feature type="transmembrane region" description="Helical" evidence="8">
    <location>
        <begin position="378"/>
        <end position="397"/>
    </location>
</feature>
<evidence type="ECO:0000256" key="4">
    <source>
        <dbReference type="ARBA" id="ARBA00022989"/>
    </source>
</evidence>
<evidence type="ECO:0000313" key="11">
    <source>
        <dbReference type="Proteomes" id="UP001217754"/>
    </source>
</evidence>
<dbReference type="Proteomes" id="UP001217754">
    <property type="component" value="Chromosome 6"/>
</dbReference>
<sequence>MNPPAADEASVNADAAASSSQSLQRPEPVARSSTTSLNEELEEHPLPDEDKAKIVEKYLVRPDNASETSGTENVQEESAVEHPSGQSSISGVNASSISALPADGEEYQAPHHTQGGAITEDLYRWAHQNKRPRRPRSESMHAISTSGIEAPLDRDLIKQPGGFRRSFVLNQAAEQGKPPPRALRSFVDFLMLYGHFAGEYLEELEEDVEELEDELEADLEQAIPGTSRTAGQGTSEGSRLLAHPVHGEIPAYRGNRHERKRGEASVTEAVLMLLKSFVGTGILFLGKAFFNGGILFSTIVLCVIAAVSLWSFLLLVQVNLKHPVGFGEMGGLLYGPRMRTAILFSIVFSQLGFVAAYTVFVAENTQSFILSVTECEKYMSIGTLILIQCIIFLPLSLVRRIAKLSSTALIADVFILLGIAYLFYFEAGHIARDGLADVVLFNKRDFPLLIGTAVFTFEGIGLIIPITDSMKEPQKFPRALCGVMLGVGLLFSLSGVLSYATFGSDVQTVVFANLPRNSHFVQAIQAFYSVAILLSMPLQLFPALSILELGLFKRSGKYDWRTKMSKNAFRFCVVIFSMVCAWLGANDLDKFVSLIGSVACVPLCFIYPPLLHLRACATTRRAKILDIGLFIFGIFCVVFAGSQTVHSMLSGSNPPKEPICIPPGKQ</sequence>
<dbReference type="RefSeq" id="XP_060123360.1">
    <property type="nucleotide sequence ID" value="XM_060267377.1"/>
</dbReference>